<evidence type="ECO:0000313" key="1">
    <source>
        <dbReference type="EMBL" id="KAJ9668509.1"/>
    </source>
</evidence>
<dbReference type="Gene3D" id="3.40.50.300">
    <property type="entry name" value="P-loop containing nucleotide triphosphate hydrolases"/>
    <property type="match status" value="1"/>
</dbReference>
<gene>
    <name evidence="1" type="ORF">H2201_001557</name>
</gene>
<protein>
    <recommendedName>
        <fullName evidence="3">DNA2/NAM7 helicase helicase domain-containing protein</fullName>
    </recommendedName>
</protein>
<dbReference type="EMBL" id="JAPDRL010000007">
    <property type="protein sequence ID" value="KAJ9668509.1"/>
    <property type="molecule type" value="Genomic_DNA"/>
</dbReference>
<keyword evidence="2" id="KW-1185">Reference proteome</keyword>
<evidence type="ECO:0008006" key="3">
    <source>
        <dbReference type="Google" id="ProtNLM"/>
    </source>
</evidence>
<organism evidence="1 2">
    <name type="scientific">Coniosporium apollinis</name>
    <dbReference type="NCBI Taxonomy" id="61459"/>
    <lineage>
        <taxon>Eukaryota</taxon>
        <taxon>Fungi</taxon>
        <taxon>Dikarya</taxon>
        <taxon>Ascomycota</taxon>
        <taxon>Pezizomycotina</taxon>
        <taxon>Dothideomycetes</taxon>
        <taxon>Dothideomycetes incertae sedis</taxon>
        <taxon>Coniosporium</taxon>
    </lineage>
</organism>
<comment type="caution">
    <text evidence="1">The sequence shown here is derived from an EMBL/GenBank/DDBJ whole genome shotgun (WGS) entry which is preliminary data.</text>
</comment>
<dbReference type="InterPro" id="IPR027417">
    <property type="entry name" value="P-loop_NTPase"/>
</dbReference>
<sequence length="635" mass="70923">MPEDQLTIGDLDAQRGKNSRTAHLPNTIDFQLQSILPISRIRVQDRSRYEEVLLVDPDDCGHILFWWPAGDGSGVVRLDVRFLKGRHPIRVILTDDTFACGSNQAEFLDHAAQATALQVEFKVIKHDVCAVEAYESNLQDRSLGRLGVPTNNWWVTRHPDYHSGPQGANRYANFRNGSSEPRLPDWLATGEGRKYHPFFTEDKIEKPLFHSGKMLEDFLQVALLWERKSDRDMYTEQFHSNARFDAAFEKTAHGTCVFIKVWVKNQVIQAGGEWVLPQDGCQAEVTDHQTVFPEMPGRKKIVTWAGKLRRAPSSLGCDLHMVCHIPSVMRRNDIDVPHQFRLRQLQIDILTNDVAIDRQMEAVERAAAFISALDREQHESTKRLARFSLRDVLYGGLGEPGRVSPHFVNEFTRFSQLDTAEVNRIVNLVGNVIPHRLNAPQLNAYNHLLNGGAPAALATLEGWSGTGKATCLVRFVYAMALMGFKVLYVVEANAGVQAATASLHKYAATRPAQEIEHLHIRLLHATAEGLLDPLRLCITSCRKSCNGIVFRTATSSVASTLRARLWRGRVTSRPLRAGKGRAAYGAIDRIRSFDGPSEAGSTIDSFRDRFRYGVGTCSSELRASSSGVGVRGPGR</sequence>
<name>A0ABQ9P4N7_9PEZI</name>
<reference evidence="1" key="1">
    <citation type="submission" date="2022-10" db="EMBL/GenBank/DDBJ databases">
        <title>Culturing micro-colonial fungi from biological soil crusts in the Mojave desert and describing Neophaeococcomyces mojavensis, and introducing the new genera and species Taxawa tesnikishii.</title>
        <authorList>
            <person name="Kurbessoian T."/>
            <person name="Stajich J.E."/>
        </authorList>
    </citation>
    <scope>NUCLEOTIDE SEQUENCE</scope>
    <source>
        <strain evidence="1">TK_1</strain>
    </source>
</reference>
<evidence type="ECO:0000313" key="2">
    <source>
        <dbReference type="Proteomes" id="UP001172684"/>
    </source>
</evidence>
<proteinExistence type="predicted"/>
<accession>A0ABQ9P4N7</accession>
<dbReference type="Proteomes" id="UP001172684">
    <property type="component" value="Unassembled WGS sequence"/>
</dbReference>